<dbReference type="Proteomes" id="UP001597493">
    <property type="component" value="Unassembled WGS sequence"/>
</dbReference>
<dbReference type="InterPro" id="IPR009003">
    <property type="entry name" value="Peptidase_S1_PA"/>
</dbReference>
<dbReference type="InterPro" id="IPR001940">
    <property type="entry name" value="Peptidase_S1C"/>
</dbReference>
<dbReference type="PANTHER" id="PTHR43343:SF3">
    <property type="entry name" value="PROTEASE DO-LIKE 8, CHLOROPLASTIC"/>
    <property type="match status" value="1"/>
</dbReference>
<dbReference type="EC" id="3.4.21.-" evidence="6"/>
<protein>
    <submittedName>
        <fullName evidence="6">S1C family serine protease</fullName>
        <ecNumber evidence="6">3.4.21.-</ecNumber>
    </submittedName>
</protein>
<gene>
    <name evidence="6" type="ORF">ACFSW5_09300</name>
</gene>
<evidence type="ECO:0000313" key="7">
    <source>
        <dbReference type="Proteomes" id="UP001597493"/>
    </source>
</evidence>
<comment type="similarity">
    <text evidence="1">Belongs to the peptidase S1C family.</text>
</comment>
<evidence type="ECO:0000256" key="3">
    <source>
        <dbReference type="ARBA" id="ARBA00022801"/>
    </source>
</evidence>
<organism evidence="6 7">
    <name type="scientific">Paenibacillus thailandensis</name>
    <dbReference type="NCBI Taxonomy" id="393250"/>
    <lineage>
        <taxon>Bacteria</taxon>
        <taxon>Bacillati</taxon>
        <taxon>Bacillota</taxon>
        <taxon>Bacilli</taxon>
        <taxon>Bacillales</taxon>
        <taxon>Paenibacillaceae</taxon>
        <taxon>Paenibacillus</taxon>
    </lineage>
</organism>
<keyword evidence="5" id="KW-0472">Membrane</keyword>
<evidence type="ECO:0000313" key="6">
    <source>
        <dbReference type="EMBL" id="MFD2660466.1"/>
    </source>
</evidence>
<dbReference type="InterPro" id="IPR051201">
    <property type="entry name" value="Chloro_Bact_Ser_Proteases"/>
</dbReference>
<reference evidence="7" key="1">
    <citation type="journal article" date="2019" name="Int. J. Syst. Evol. Microbiol.">
        <title>The Global Catalogue of Microorganisms (GCM) 10K type strain sequencing project: providing services to taxonomists for standard genome sequencing and annotation.</title>
        <authorList>
            <consortium name="The Broad Institute Genomics Platform"/>
            <consortium name="The Broad Institute Genome Sequencing Center for Infectious Disease"/>
            <person name="Wu L."/>
            <person name="Ma J."/>
        </authorList>
    </citation>
    <scope>NUCLEOTIDE SEQUENCE [LARGE SCALE GENOMIC DNA]</scope>
    <source>
        <strain evidence="7">TISTR 1827</strain>
    </source>
</reference>
<evidence type="ECO:0000256" key="1">
    <source>
        <dbReference type="ARBA" id="ARBA00010541"/>
    </source>
</evidence>
<name>A0ABW5QVM6_9BACL</name>
<keyword evidence="7" id="KW-1185">Reference proteome</keyword>
<keyword evidence="3 6" id="KW-0378">Hydrolase</keyword>
<dbReference type="RefSeq" id="WP_379271770.1">
    <property type="nucleotide sequence ID" value="NZ_JBHUGT010000017.1"/>
</dbReference>
<keyword evidence="5" id="KW-0812">Transmembrane</keyword>
<keyword evidence="2 6" id="KW-0645">Protease</keyword>
<evidence type="ECO:0000256" key="2">
    <source>
        <dbReference type="ARBA" id="ARBA00022670"/>
    </source>
</evidence>
<evidence type="ECO:0000256" key="4">
    <source>
        <dbReference type="ARBA" id="ARBA00022825"/>
    </source>
</evidence>
<keyword evidence="4" id="KW-0720">Serine protease</keyword>
<keyword evidence="5" id="KW-1133">Transmembrane helix</keyword>
<dbReference type="PRINTS" id="PR00834">
    <property type="entry name" value="PROTEASES2C"/>
</dbReference>
<feature type="transmembrane region" description="Helical" evidence="5">
    <location>
        <begin position="51"/>
        <end position="69"/>
    </location>
</feature>
<dbReference type="PANTHER" id="PTHR43343">
    <property type="entry name" value="PEPTIDASE S12"/>
    <property type="match status" value="1"/>
</dbReference>
<dbReference type="EMBL" id="JBHUMY010000007">
    <property type="protein sequence ID" value="MFD2660466.1"/>
    <property type="molecule type" value="Genomic_DNA"/>
</dbReference>
<dbReference type="Pfam" id="PF13365">
    <property type="entry name" value="Trypsin_2"/>
    <property type="match status" value="1"/>
</dbReference>
<dbReference type="SUPFAM" id="SSF50494">
    <property type="entry name" value="Trypsin-like serine proteases"/>
    <property type="match status" value="1"/>
</dbReference>
<dbReference type="InterPro" id="IPR043504">
    <property type="entry name" value="Peptidase_S1_PA_chymotrypsin"/>
</dbReference>
<proteinExistence type="inferred from homology"/>
<evidence type="ECO:0000256" key="5">
    <source>
        <dbReference type="SAM" id="Phobius"/>
    </source>
</evidence>
<comment type="caution">
    <text evidence="6">The sequence shown here is derived from an EMBL/GenBank/DDBJ whole genome shotgun (WGS) entry which is preliminary data.</text>
</comment>
<dbReference type="GO" id="GO:0006508">
    <property type="term" value="P:proteolysis"/>
    <property type="evidence" value="ECO:0007669"/>
    <property type="project" value="UniProtKB-KW"/>
</dbReference>
<dbReference type="Gene3D" id="2.40.10.10">
    <property type="entry name" value="Trypsin-like serine proteases"/>
    <property type="match status" value="2"/>
</dbReference>
<accession>A0ABW5QVM6</accession>
<dbReference type="GO" id="GO:0008233">
    <property type="term" value="F:peptidase activity"/>
    <property type="evidence" value="ECO:0007669"/>
    <property type="project" value="UniProtKB-KW"/>
</dbReference>
<sequence>MTNFDDMKQEQTNAGSRHLQMATAYERELNKYAGQLPAEPARKKRSAARSMFAAFMAGAIAVGGLMYGADRGQWFTGGDSSGGPVSSAVSSALQDAGLSTASSGSTVESDISEVYEQASPAVVLIENYGETRQSMYGASQFDYFFGGGRQQQPDNTESELQLTGEGTGFFFDKSGYILTNEHVIDGAKELKVTVEGYDEPFTATVVGSSEELDLAVLKVEGDGDFPYLTLGDSDGTQIGDWVIAIGNPYGFDHTMTVGVLSAKERPITVANDDGTEQVYEHLLQTDASINPGNSGGPLLNASGQVIGINTAVSAEAQGIGFAIPASTIKGALESLMTNSL</sequence>